<dbReference type="EC" id="2.4.2.19" evidence="5"/>
<dbReference type="InterPro" id="IPR004393">
    <property type="entry name" value="NadC"/>
</dbReference>
<evidence type="ECO:0000256" key="6">
    <source>
        <dbReference type="ARBA" id="ARBA00022642"/>
    </source>
</evidence>
<dbReference type="GO" id="GO:0034213">
    <property type="term" value="P:quinolinate catabolic process"/>
    <property type="evidence" value="ECO:0007669"/>
    <property type="project" value="TreeGrafter"/>
</dbReference>
<evidence type="ECO:0000256" key="11">
    <source>
        <dbReference type="ARBA" id="ARBA00069173"/>
    </source>
</evidence>
<dbReference type="GO" id="GO:0004514">
    <property type="term" value="F:nicotinate-nucleotide diphosphorylase (carboxylating) activity"/>
    <property type="evidence" value="ECO:0007669"/>
    <property type="project" value="UniProtKB-EC"/>
</dbReference>
<dbReference type="PANTHER" id="PTHR32179">
    <property type="entry name" value="NICOTINATE-NUCLEOTIDE PYROPHOSPHORYLASE [CARBOXYLATING]"/>
    <property type="match status" value="1"/>
</dbReference>
<dbReference type="GO" id="GO:0005737">
    <property type="term" value="C:cytoplasm"/>
    <property type="evidence" value="ECO:0007669"/>
    <property type="project" value="TreeGrafter"/>
</dbReference>
<gene>
    <name evidence="14" type="ORF">MNBD_IGNAVI01-1095</name>
</gene>
<dbReference type="Pfam" id="PF01729">
    <property type="entry name" value="QRPTase_C"/>
    <property type="match status" value="1"/>
</dbReference>
<dbReference type="Pfam" id="PF02749">
    <property type="entry name" value="QRPTase_N"/>
    <property type="match status" value="1"/>
</dbReference>
<dbReference type="EMBL" id="UOGD01000175">
    <property type="protein sequence ID" value="VAX20729.1"/>
    <property type="molecule type" value="Genomic_DNA"/>
</dbReference>
<dbReference type="FunFam" id="3.20.20.70:FF:000030">
    <property type="entry name" value="Nicotinate-nucleotide pyrophosphorylase, carboxylating"/>
    <property type="match status" value="1"/>
</dbReference>
<keyword evidence="6" id="KW-0662">Pyridine nucleotide biosynthesis</keyword>
<feature type="domain" description="Quinolinate phosphoribosyl transferase C-terminal" evidence="12">
    <location>
        <begin position="113"/>
        <end position="277"/>
    </location>
</feature>
<keyword evidence="8 14" id="KW-0808">Transferase</keyword>
<dbReference type="InterPro" id="IPR037128">
    <property type="entry name" value="Quinolinate_PRibosylTase_N_sf"/>
</dbReference>
<dbReference type="InterPro" id="IPR027277">
    <property type="entry name" value="NadC/ModD"/>
</dbReference>
<evidence type="ECO:0000259" key="12">
    <source>
        <dbReference type="Pfam" id="PF01729"/>
    </source>
</evidence>
<proteinExistence type="inferred from homology"/>
<reference evidence="14" key="1">
    <citation type="submission" date="2018-06" db="EMBL/GenBank/DDBJ databases">
        <authorList>
            <person name="Zhirakovskaya E."/>
        </authorList>
    </citation>
    <scope>NUCLEOTIDE SEQUENCE</scope>
</reference>
<evidence type="ECO:0000256" key="7">
    <source>
        <dbReference type="ARBA" id="ARBA00022676"/>
    </source>
</evidence>
<comment type="similarity">
    <text evidence="3">Belongs to the NadC/ModD family.</text>
</comment>
<evidence type="ECO:0000256" key="10">
    <source>
        <dbReference type="ARBA" id="ARBA00047445"/>
    </source>
</evidence>
<keyword evidence="7 14" id="KW-0328">Glycosyltransferase</keyword>
<dbReference type="SUPFAM" id="SSF54675">
    <property type="entry name" value="Nicotinate/Quinolinate PRTase N-terminal domain-like"/>
    <property type="match status" value="1"/>
</dbReference>
<evidence type="ECO:0000256" key="4">
    <source>
        <dbReference type="ARBA" id="ARBA00011218"/>
    </source>
</evidence>
<comment type="subunit">
    <text evidence="4">Hexamer formed by 3 homodimers.</text>
</comment>
<dbReference type="InterPro" id="IPR022412">
    <property type="entry name" value="Quinolinate_PRibosylTrfase_N"/>
</dbReference>
<dbReference type="GO" id="GO:0009435">
    <property type="term" value="P:NAD+ biosynthetic process"/>
    <property type="evidence" value="ECO:0007669"/>
    <property type="project" value="UniProtKB-UniPathway"/>
</dbReference>
<evidence type="ECO:0000256" key="1">
    <source>
        <dbReference type="ARBA" id="ARBA00003237"/>
    </source>
</evidence>
<dbReference type="CDD" id="cd01572">
    <property type="entry name" value="QPRTase"/>
    <property type="match status" value="1"/>
</dbReference>
<dbReference type="NCBIfam" id="TIGR00078">
    <property type="entry name" value="nadC"/>
    <property type="match status" value="1"/>
</dbReference>
<dbReference type="InterPro" id="IPR013785">
    <property type="entry name" value="Aldolase_TIM"/>
</dbReference>
<evidence type="ECO:0000256" key="5">
    <source>
        <dbReference type="ARBA" id="ARBA00011944"/>
    </source>
</evidence>
<evidence type="ECO:0000256" key="2">
    <source>
        <dbReference type="ARBA" id="ARBA00004893"/>
    </source>
</evidence>
<evidence type="ECO:0000259" key="13">
    <source>
        <dbReference type="Pfam" id="PF02749"/>
    </source>
</evidence>
<dbReference type="Gene3D" id="3.90.1170.20">
    <property type="entry name" value="Quinolinate phosphoribosyl transferase, N-terminal domain"/>
    <property type="match status" value="1"/>
</dbReference>
<comment type="catalytic activity">
    <reaction evidence="10">
        <text>nicotinate beta-D-ribonucleotide + CO2 + diphosphate = quinolinate + 5-phospho-alpha-D-ribose 1-diphosphate + 2 H(+)</text>
        <dbReference type="Rhea" id="RHEA:12733"/>
        <dbReference type="ChEBI" id="CHEBI:15378"/>
        <dbReference type="ChEBI" id="CHEBI:16526"/>
        <dbReference type="ChEBI" id="CHEBI:29959"/>
        <dbReference type="ChEBI" id="CHEBI:33019"/>
        <dbReference type="ChEBI" id="CHEBI:57502"/>
        <dbReference type="ChEBI" id="CHEBI:58017"/>
        <dbReference type="EC" id="2.4.2.19"/>
    </reaction>
</comment>
<evidence type="ECO:0000256" key="3">
    <source>
        <dbReference type="ARBA" id="ARBA00009400"/>
    </source>
</evidence>
<name>A0A3B1BS31_9ZZZZ</name>
<evidence type="ECO:0000256" key="8">
    <source>
        <dbReference type="ARBA" id="ARBA00022679"/>
    </source>
</evidence>
<dbReference type="Gene3D" id="3.20.20.70">
    <property type="entry name" value="Aldolase class I"/>
    <property type="match status" value="1"/>
</dbReference>
<dbReference type="AlphaFoldDB" id="A0A3B1BS31"/>
<dbReference type="InterPro" id="IPR002638">
    <property type="entry name" value="Quinolinate_PRibosylTrfase_C"/>
</dbReference>
<feature type="domain" description="Quinolinate phosphoribosyl transferase N-terminal" evidence="13">
    <location>
        <begin position="25"/>
        <end position="111"/>
    </location>
</feature>
<dbReference type="UniPathway" id="UPA00253">
    <property type="reaction ID" value="UER00331"/>
</dbReference>
<organism evidence="14">
    <name type="scientific">hydrothermal vent metagenome</name>
    <dbReference type="NCBI Taxonomy" id="652676"/>
    <lineage>
        <taxon>unclassified sequences</taxon>
        <taxon>metagenomes</taxon>
        <taxon>ecological metagenomes</taxon>
    </lineage>
</organism>
<evidence type="ECO:0000256" key="9">
    <source>
        <dbReference type="ARBA" id="ARBA00033102"/>
    </source>
</evidence>
<dbReference type="InterPro" id="IPR036068">
    <property type="entry name" value="Nicotinate_pribotase-like_C"/>
</dbReference>
<protein>
    <recommendedName>
        <fullName evidence="11">Probable nicotinate-nucleotide pyrophosphorylase [carboxylating]</fullName>
        <ecNumber evidence="5">2.4.2.19</ecNumber>
    </recommendedName>
    <alternativeName>
        <fullName evidence="9">Quinolinate phosphoribosyltransferase [decarboxylating]</fullName>
    </alternativeName>
</protein>
<comment type="function">
    <text evidence="1">Involved in the catabolism of quinolinic acid (QA).</text>
</comment>
<dbReference type="PANTHER" id="PTHR32179:SF3">
    <property type="entry name" value="NICOTINATE-NUCLEOTIDE PYROPHOSPHORYLASE [CARBOXYLATING]"/>
    <property type="match status" value="1"/>
</dbReference>
<dbReference type="PIRSF" id="PIRSF006250">
    <property type="entry name" value="NadC_ModD"/>
    <property type="match status" value="1"/>
</dbReference>
<evidence type="ECO:0000313" key="14">
    <source>
        <dbReference type="EMBL" id="VAX20729.1"/>
    </source>
</evidence>
<dbReference type="SUPFAM" id="SSF51690">
    <property type="entry name" value="Nicotinate/Quinolinate PRTase C-terminal domain-like"/>
    <property type="match status" value="1"/>
</dbReference>
<sequence length="280" mass="30825">MNKDYIERSISLIKLALEEDIQNGDITTSAIVDDDEVCNGKLVAKESGVIAGLEVFRYVFKLLDGKGLEFHSNYYDGAQVQKGNLIAEFSGQLKTVLSGERTALNFLQRMSGVATITRQYAEQLKDTNTELLDTRKTMPGFRYLDKYAVAVGGGTNHRIGLFDMVMLKENHIKAAGSISKAVKMIREQYGSKYKIEIETGSLHEVVEALDNNVDIIMLDNMPIEEMQASVIMINKKVKVEASGNITIANIRAVAEIGVDYISVGAITHSVSALDISLLII</sequence>
<comment type="pathway">
    <text evidence="2">Cofactor biosynthesis; NAD(+) biosynthesis; nicotinate D-ribonucleotide from quinolinate: step 1/1.</text>
</comment>
<dbReference type="FunFam" id="3.90.1170.20:FF:000001">
    <property type="entry name" value="Nicotinate-nucleotide diphosphorylase (Carboxylating)"/>
    <property type="match status" value="1"/>
</dbReference>
<accession>A0A3B1BS31</accession>